<evidence type="ECO:0000256" key="6">
    <source>
        <dbReference type="PIRNR" id="PIRNR000535"/>
    </source>
</evidence>
<keyword evidence="9" id="KW-1185">Reference proteome</keyword>
<comment type="similarity">
    <text evidence="1">Belongs to the carbohydrate kinase PfkB family.</text>
</comment>
<accession>A0ABT7C9V3</accession>
<dbReference type="PROSITE" id="PS00584">
    <property type="entry name" value="PFKB_KINASES_2"/>
    <property type="match status" value="1"/>
</dbReference>
<dbReference type="Proteomes" id="UP001170379">
    <property type="component" value="Unassembled WGS sequence"/>
</dbReference>
<organism evidence="8 9">
    <name type="scientific">Gulosibacter molinativorax</name>
    <dbReference type="NCBI Taxonomy" id="256821"/>
    <lineage>
        <taxon>Bacteria</taxon>
        <taxon>Bacillati</taxon>
        <taxon>Actinomycetota</taxon>
        <taxon>Actinomycetes</taxon>
        <taxon>Micrococcales</taxon>
        <taxon>Microbacteriaceae</taxon>
        <taxon>Gulosibacter</taxon>
    </lineage>
</organism>
<evidence type="ECO:0000256" key="5">
    <source>
        <dbReference type="ARBA" id="ARBA00022840"/>
    </source>
</evidence>
<dbReference type="InterPro" id="IPR011611">
    <property type="entry name" value="PfkB_dom"/>
</dbReference>
<dbReference type="CDD" id="cd01164">
    <property type="entry name" value="FruK_PfkB_like"/>
    <property type="match status" value="1"/>
</dbReference>
<reference evidence="8" key="1">
    <citation type="submission" date="2018-03" db="EMBL/GenBank/DDBJ databases">
        <authorList>
            <person name="Nunes O.C."/>
            <person name="Lopes A.R."/>
            <person name="Froufe H."/>
            <person name="Munoz-Merida A."/>
            <person name="Barroso C."/>
            <person name="Egas C."/>
        </authorList>
    </citation>
    <scope>NUCLEOTIDE SEQUENCE</scope>
    <source>
        <strain evidence="8">ON4</strain>
    </source>
</reference>
<evidence type="ECO:0000256" key="1">
    <source>
        <dbReference type="ARBA" id="ARBA00010688"/>
    </source>
</evidence>
<keyword evidence="2 6" id="KW-0808">Transferase</keyword>
<dbReference type="InterPro" id="IPR017583">
    <property type="entry name" value="Tagatose/fructose_Pkinase"/>
</dbReference>
<dbReference type="Pfam" id="PF00294">
    <property type="entry name" value="PfkB"/>
    <property type="match status" value="1"/>
</dbReference>
<evidence type="ECO:0000313" key="9">
    <source>
        <dbReference type="Proteomes" id="UP001170379"/>
    </source>
</evidence>
<dbReference type="InterPro" id="IPR002173">
    <property type="entry name" value="Carboh/pur_kinase_PfkB_CS"/>
</dbReference>
<evidence type="ECO:0000259" key="7">
    <source>
        <dbReference type="Pfam" id="PF00294"/>
    </source>
</evidence>
<sequence length="330" mass="34201">MIITATPNPSIDRTVKLDRPLERGGVHRLSRPVDVAGGKGINVARVLGRAGIATRVLVPAPEGSDLVRRIEAEGLDLVRTSGPEVRTNLTLVEADGTTTKLNEPGGELAAEDLQELERAIMNESAATSLAAAEHTWVVLAGSLPQGVAPDWYLRMTAKLRLRGVRVAVDTSDAPIRAFAESDVLPNLMKPNGAELATLTGNATGTGLQLEAAAAAGDFEPVLAAARTLHRRGCEAVLVTLGAAGALLFTEDTAWVATPPPITVRSTVGAGDSSLAGYLSGVIADADPARRLELAVASGAAAASLPGTEVPTSVQLDLEHTHSRALHTRDA</sequence>
<name>A0ABT7C9V3_9MICO</name>
<comment type="caution">
    <text evidence="8">The sequence shown here is derived from an EMBL/GenBank/DDBJ whole genome shotgun (WGS) entry which is preliminary data.</text>
</comment>
<dbReference type="SUPFAM" id="SSF53613">
    <property type="entry name" value="Ribokinase-like"/>
    <property type="match status" value="1"/>
</dbReference>
<keyword evidence="5" id="KW-0067">ATP-binding</keyword>
<dbReference type="PIRSF" id="PIRSF000535">
    <property type="entry name" value="1PFK/6PFK/LacC"/>
    <property type="match status" value="1"/>
</dbReference>
<feature type="domain" description="Carbohydrate kinase PfkB" evidence="7">
    <location>
        <begin position="8"/>
        <end position="309"/>
    </location>
</feature>
<dbReference type="Gene3D" id="3.40.1190.20">
    <property type="match status" value="1"/>
</dbReference>
<protein>
    <submittedName>
        <fullName evidence="8">1-phosphofructokinase</fullName>
    </submittedName>
</protein>
<dbReference type="InterPro" id="IPR029056">
    <property type="entry name" value="Ribokinase-like"/>
</dbReference>
<evidence type="ECO:0000256" key="2">
    <source>
        <dbReference type="ARBA" id="ARBA00022679"/>
    </source>
</evidence>
<proteinExistence type="inferred from homology"/>
<dbReference type="EMBL" id="PXVD01000018">
    <property type="protein sequence ID" value="MDJ1371973.1"/>
    <property type="molecule type" value="Genomic_DNA"/>
</dbReference>
<evidence type="ECO:0000256" key="4">
    <source>
        <dbReference type="ARBA" id="ARBA00022777"/>
    </source>
</evidence>
<dbReference type="NCBIfam" id="TIGR03168">
    <property type="entry name" value="1-PFK"/>
    <property type="match status" value="1"/>
</dbReference>
<evidence type="ECO:0000313" key="8">
    <source>
        <dbReference type="EMBL" id="MDJ1371973.1"/>
    </source>
</evidence>
<gene>
    <name evidence="8" type="ORF">C7K25_11440</name>
</gene>
<keyword evidence="4" id="KW-0418">Kinase</keyword>
<dbReference type="PANTHER" id="PTHR46566">
    <property type="entry name" value="1-PHOSPHOFRUCTOKINASE-RELATED"/>
    <property type="match status" value="1"/>
</dbReference>
<dbReference type="PANTHER" id="PTHR46566:SF5">
    <property type="entry name" value="1-PHOSPHOFRUCTOKINASE"/>
    <property type="match status" value="1"/>
</dbReference>
<reference evidence="8" key="2">
    <citation type="journal article" date="2022" name="Sci. Rep.">
        <title>In silico prediction of the enzymes involved in the degradation of the herbicide molinate by Gulosibacter molinativorax ON4T.</title>
        <authorList>
            <person name="Lopes A.R."/>
            <person name="Bunin E."/>
            <person name="Viana A.T."/>
            <person name="Froufe H."/>
            <person name="Munoz-Merida A."/>
            <person name="Pinho D."/>
            <person name="Figueiredo J."/>
            <person name="Barroso C."/>
            <person name="Vaz-Moreira I."/>
            <person name="Bellanger X."/>
            <person name="Egas C."/>
            <person name="Nunes O.C."/>
        </authorList>
    </citation>
    <scope>NUCLEOTIDE SEQUENCE</scope>
    <source>
        <strain evidence="8">ON4</strain>
    </source>
</reference>
<dbReference type="RefSeq" id="WP_026936479.1">
    <property type="nucleotide sequence ID" value="NZ_CP028426.1"/>
</dbReference>
<keyword evidence="3" id="KW-0547">Nucleotide-binding</keyword>
<evidence type="ECO:0000256" key="3">
    <source>
        <dbReference type="ARBA" id="ARBA00022741"/>
    </source>
</evidence>